<feature type="transmembrane region" description="Helical" evidence="2">
    <location>
        <begin position="143"/>
        <end position="161"/>
    </location>
</feature>
<organism evidence="3 4">
    <name type="scientific">Neonectria magnoliae</name>
    <dbReference type="NCBI Taxonomy" id="2732573"/>
    <lineage>
        <taxon>Eukaryota</taxon>
        <taxon>Fungi</taxon>
        <taxon>Dikarya</taxon>
        <taxon>Ascomycota</taxon>
        <taxon>Pezizomycotina</taxon>
        <taxon>Sordariomycetes</taxon>
        <taxon>Hypocreomycetidae</taxon>
        <taxon>Hypocreales</taxon>
        <taxon>Nectriaceae</taxon>
        <taxon>Neonectria</taxon>
    </lineage>
</organism>
<keyword evidence="2" id="KW-1133">Transmembrane helix</keyword>
<evidence type="ECO:0008006" key="5">
    <source>
        <dbReference type="Google" id="ProtNLM"/>
    </source>
</evidence>
<keyword evidence="2" id="KW-0472">Membrane</keyword>
<feature type="compositionally biased region" description="Pro residues" evidence="1">
    <location>
        <begin position="17"/>
        <end position="34"/>
    </location>
</feature>
<keyword evidence="2" id="KW-0812">Transmembrane</keyword>
<reference evidence="3 4" key="1">
    <citation type="journal article" date="2025" name="Microbiol. Resour. Announc.">
        <title>Draft genome sequences for Neonectria magnoliae and Neonectria punicea, canker pathogens of Liriodendron tulipifera and Acer saccharum in West Virginia.</title>
        <authorList>
            <person name="Petronek H.M."/>
            <person name="Kasson M.T."/>
            <person name="Metheny A.M."/>
            <person name="Stauder C.M."/>
            <person name="Lovett B."/>
            <person name="Lynch S.C."/>
            <person name="Garnas J.R."/>
            <person name="Kasson L.R."/>
            <person name="Stajich J.E."/>
        </authorList>
    </citation>
    <scope>NUCLEOTIDE SEQUENCE [LARGE SCALE GENOMIC DNA]</scope>
    <source>
        <strain evidence="3 4">NRRL 64651</strain>
    </source>
</reference>
<dbReference type="PANTHER" id="PTHR37919">
    <property type="entry name" value="PROTEIN CBG05606"/>
    <property type="match status" value="1"/>
</dbReference>
<dbReference type="EMBL" id="JAZAVK010000039">
    <property type="protein sequence ID" value="KAK7428580.1"/>
    <property type="molecule type" value="Genomic_DNA"/>
</dbReference>
<evidence type="ECO:0000313" key="3">
    <source>
        <dbReference type="EMBL" id="KAK7428580.1"/>
    </source>
</evidence>
<evidence type="ECO:0000313" key="4">
    <source>
        <dbReference type="Proteomes" id="UP001498421"/>
    </source>
</evidence>
<name>A0ABR1I4W8_9HYPO</name>
<evidence type="ECO:0000256" key="2">
    <source>
        <dbReference type="SAM" id="Phobius"/>
    </source>
</evidence>
<feature type="transmembrane region" description="Helical" evidence="2">
    <location>
        <begin position="80"/>
        <end position="99"/>
    </location>
</feature>
<sequence length="260" mass="28077">MVSTRASSRAASAVPESSPPPPDPTSALPPPPATPSTASRRRSGASKQSSSTTTSSKKRAGRPSSSSSTAWSHTPTTLTLLWLSISVPLVVWDTVYILGRPHTFEGGPLHWPLWVPYRLYAEIDHVYSRIAWDDNNGFSGAQSALNAVEILLYLVYMFLFWSRAAPATKNARSSLGGRRGALAVLVGFSAAVMTLSKTVLYFAHEYYSGYHNIGHNNARDLFTLWVLPNGPWIIVPAYMIYALGGNILDGLALASGPSTK</sequence>
<feature type="compositionally biased region" description="Low complexity" evidence="1">
    <location>
        <begin position="45"/>
        <end position="55"/>
    </location>
</feature>
<evidence type="ECO:0000256" key="1">
    <source>
        <dbReference type="SAM" id="MobiDB-lite"/>
    </source>
</evidence>
<dbReference type="Proteomes" id="UP001498421">
    <property type="component" value="Unassembled WGS sequence"/>
</dbReference>
<proteinExistence type="predicted"/>
<comment type="caution">
    <text evidence="3">The sequence shown here is derived from an EMBL/GenBank/DDBJ whole genome shotgun (WGS) entry which is preliminary data.</text>
</comment>
<feature type="transmembrane region" description="Helical" evidence="2">
    <location>
        <begin position="182"/>
        <end position="203"/>
    </location>
</feature>
<protein>
    <recommendedName>
        <fullName evidence="5">C6 transcription factor</fullName>
    </recommendedName>
</protein>
<dbReference type="PANTHER" id="PTHR37919:SF2">
    <property type="entry name" value="EXPERA DOMAIN-CONTAINING PROTEIN"/>
    <property type="match status" value="1"/>
</dbReference>
<feature type="compositionally biased region" description="Low complexity" evidence="1">
    <location>
        <begin position="62"/>
        <end position="72"/>
    </location>
</feature>
<keyword evidence="4" id="KW-1185">Reference proteome</keyword>
<accession>A0ABR1I4W8</accession>
<gene>
    <name evidence="3" type="ORF">QQZ08_004841</name>
</gene>
<feature type="compositionally biased region" description="Low complexity" evidence="1">
    <location>
        <begin position="1"/>
        <end position="16"/>
    </location>
</feature>
<feature type="transmembrane region" description="Helical" evidence="2">
    <location>
        <begin position="232"/>
        <end position="254"/>
    </location>
</feature>
<feature type="region of interest" description="Disordered" evidence="1">
    <location>
        <begin position="1"/>
        <end position="72"/>
    </location>
</feature>